<evidence type="ECO:0000256" key="6">
    <source>
        <dbReference type="ARBA" id="ARBA00023242"/>
    </source>
</evidence>
<evidence type="ECO:0000256" key="5">
    <source>
        <dbReference type="ARBA" id="ARBA00023163"/>
    </source>
</evidence>
<dbReference type="PROSITE" id="PS51294">
    <property type="entry name" value="HTH_MYB"/>
    <property type="match status" value="2"/>
</dbReference>
<dbReference type="OrthoDB" id="2143914at2759"/>
<feature type="region of interest" description="Disordered" evidence="7">
    <location>
        <begin position="221"/>
        <end position="254"/>
    </location>
</feature>
<evidence type="ECO:0000256" key="7">
    <source>
        <dbReference type="SAM" id="MobiDB-lite"/>
    </source>
</evidence>
<dbReference type="PANTHER" id="PTHR47995:SF18">
    <property type="entry name" value="TRANSCRIPTION FACTOR MYB65"/>
    <property type="match status" value="1"/>
</dbReference>
<dbReference type="GO" id="GO:0033993">
    <property type="term" value="P:response to lipid"/>
    <property type="evidence" value="ECO:0007669"/>
    <property type="project" value="UniProtKB-ARBA"/>
</dbReference>
<dbReference type="EMBL" id="SRPY01000001">
    <property type="protein sequence ID" value="KAG5930673.1"/>
    <property type="molecule type" value="Genomic_DNA"/>
</dbReference>
<sequence length="345" mass="39019">MATTAAHKRGPWSGQEDQILMDLVTRHGPSNWVEISKVVGTRSAKQCRERYHQSLNPALNHSPITLEEGYQIYRLVGIFGTRWAEIARRMNGRSDNFVKNWWNGLYNRLKRRLAAGEAGLPENWYTEEFLLAFAELHETARRQAAHSAAHHHRRGFPTNRPDRFPTALPTAHPTGFLPAHAASHLAPSTSMDSTVNWPSLTPLSRTPSLDFEQYRPRLEAPLMSPSVSDPGPFSLSSNYTTSPAPPRSRSLDMERPELTTIYNWRQESSDNDNTWLPGVRFLQDLGHHELDSDYQLPPIRNSSQLPTAPNTPMTQQDSPMSMPTPEQAEPPKTTCRKISLEDLLS</sequence>
<comment type="caution">
    <text evidence="10">The sequence shown here is derived from an EMBL/GenBank/DDBJ whole genome shotgun (WGS) entry which is preliminary data.</text>
</comment>
<comment type="subcellular location">
    <subcellularLocation>
        <location evidence="1">Nucleus</location>
    </subcellularLocation>
</comment>
<dbReference type="GO" id="GO:1902806">
    <property type="term" value="P:regulation of cell cycle G1/S phase transition"/>
    <property type="evidence" value="ECO:0007669"/>
    <property type="project" value="UniProtKB-ARBA"/>
</dbReference>
<dbReference type="GO" id="GO:0005634">
    <property type="term" value="C:nucleus"/>
    <property type="evidence" value="ECO:0007669"/>
    <property type="project" value="UniProtKB-SubCell"/>
</dbReference>
<keyword evidence="4" id="KW-0238">DNA-binding</keyword>
<dbReference type="PROSITE" id="PS50090">
    <property type="entry name" value="MYB_LIKE"/>
    <property type="match status" value="2"/>
</dbReference>
<protein>
    <submittedName>
        <fullName evidence="10">Uncharacterized protein</fullName>
    </submittedName>
</protein>
<gene>
    <name evidence="10" type="ORF">E4U42_000013</name>
</gene>
<accession>A0A8K0NPQ8</accession>
<proteinExistence type="predicted"/>
<dbReference type="AlphaFoldDB" id="A0A8K0NPQ8"/>
<dbReference type="SUPFAM" id="SSF46689">
    <property type="entry name" value="Homeodomain-like"/>
    <property type="match status" value="1"/>
</dbReference>
<dbReference type="PANTHER" id="PTHR47995">
    <property type="entry name" value="TRANSCRIPTION FACTOR MYB33-RELATED"/>
    <property type="match status" value="1"/>
</dbReference>
<feature type="domain" description="HTH myb-type" evidence="9">
    <location>
        <begin position="4"/>
        <end position="59"/>
    </location>
</feature>
<dbReference type="InterPro" id="IPR001005">
    <property type="entry name" value="SANT/Myb"/>
</dbReference>
<evidence type="ECO:0000256" key="4">
    <source>
        <dbReference type="ARBA" id="ARBA00023125"/>
    </source>
</evidence>
<dbReference type="FunFam" id="1.10.10.60:FF:000355">
    <property type="entry name" value="Transcription factor MYB124"/>
    <property type="match status" value="1"/>
</dbReference>
<evidence type="ECO:0000259" key="9">
    <source>
        <dbReference type="PROSITE" id="PS51294"/>
    </source>
</evidence>
<evidence type="ECO:0000313" key="10">
    <source>
        <dbReference type="EMBL" id="KAG5930673.1"/>
    </source>
</evidence>
<dbReference type="InterPro" id="IPR009057">
    <property type="entry name" value="Homeodomain-like_sf"/>
</dbReference>
<keyword evidence="2" id="KW-0677">Repeat</keyword>
<dbReference type="Pfam" id="PF00249">
    <property type="entry name" value="Myb_DNA-binding"/>
    <property type="match status" value="2"/>
</dbReference>
<dbReference type="SMART" id="SM00717">
    <property type="entry name" value="SANT"/>
    <property type="match status" value="2"/>
</dbReference>
<name>A0A8K0NPQ8_9HYPO</name>
<dbReference type="GO" id="GO:0043565">
    <property type="term" value="F:sequence-specific DNA binding"/>
    <property type="evidence" value="ECO:0007669"/>
    <property type="project" value="UniProtKB-ARBA"/>
</dbReference>
<feature type="domain" description="Myb-like" evidence="8">
    <location>
        <begin position="56"/>
        <end position="106"/>
    </location>
</feature>
<keyword evidence="3" id="KW-0805">Transcription regulation</keyword>
<feature type="region of interest" description="Disordered" evidence="7">
    <location>
        <begin position="292"/>
        <end position="345"/>
    </location>
</feature>
<dbReference type="GO" id="GO:2000037">
    <property type="term" value="P:regulation of stomatal complex patterning"/>
    <property type="evidence" value="ECO:0007669"/>
    <property type="project" value="UniProtKB-ARBA"/>
</dbReference>
<keyword evidence="5" id="KW-0804">Transcription</keyword>
<dbReference type="GO" id="GO:1902584">
    <property type="term" value="P:positive regulation of response to water deprivation"/>
    <property type="evidence" value="ECO:0007669"/>
    <property type="project" value="UniProtKB-ARBA"/>
</dbReference>
<dbReference type="Proteomes" id="UP000811619">
    <property type="component" value="Unassembled WGS sequence"/>
</dbReference>
<organism evidence="10 11">
    <name type="scientific">Claviceps africana</name>
    <dbReference type="NCBI Taxonomy" id="83212"/>
    <lineage>
        <taxon>Eukaryota</taxon>
        <taxon>Fungi</taxon>
        <taxon>Dikarya</taxon>
        <taxon>Ascomycota</taxon>
        <taxon>Pezizomycotina</taxon>
        <taxon>Sordariomycetes</taxon>
        <taxon>Hypocreomycetidae</taxon>
        <taxon>Hypocreales</taxon>
        <taxon>Clavicipitaceae</taxon>
        <taxon>Claviceps</taxon>
    </lineage>
</organism>
<feature type="compositionally biased region" description="Polar residues" evidence="7">
    <location>
        <begin position="300"/>
        <end position="321"/>
    </location>
</feature>
<dbReference type="GO" id="GO:0006355">
    <property type="term" value="P:regulation of DNA-templated transcription"/>
    <property type="evidence" value="ECO:0007669"/>
    <property type="project" value="UniProtKB-ARBA"/>
</dbReference>
<evidence type="ECO:0000256" key="3">
    <source>
        <dbReference type="ARBA" id="ARBA00023015"/>
    </source>
</evidence>
<dbReference type="GO" id="GO:0050891">
    <property type="term" value="P:multicellular organismal-level water homeostasis"/>
    <property type="evidence" value="ECO:0007669"/>
    <property type="project" value="UniProtKB-ARBA"/>
</dbReference>
<evidence type="ECO:0000256" key="2">
    <source>
        <dbReference type="ARBA" id="ARBA00022737"/>
    </source>
</evidence>
<feature type="region of interest" description="Disordered" evidence="7">
    <location>
        <begin position="143"/>
        <end position="175"/>
    </location>
</feature>
<evidence type="ECO:0000313" key="11">
    <source>
        <dbReference type="Proteomes" id="UP000811619"/>
    </source>
</evidence>
<evidence type="ECO:0000256" key="1">
    <source>
        <dbReference type="ARBA" id="ARBA00004123"/>
    </source>
</evidence>
<evidence type="ECO:0000259" key="8">
    <source>
        <dbReference type="PROSITE" id="PS50090"/>
    </source>
</evidence>
<keyword evidence="11" id="KW-1185">Reference proteome</keyword>
<dbReference type="GO" id="GO:1901002">
    <property type="term" value="P:positive regulation of response to salt stress"/>
    <property type="evidence" value="ECO:0007669"/>
    <property type="project" value="UniProtKB-ARBA"/>
</dbReference>
<reference evidence="10" key="1">
    <citation type="journal article" date="2020" name="bioRxiv">
        <title>Whole genome comparisons of ergot fungi reveals the divergence and evolution of species within the genus Claviceps are the result of varying mechanisms driving genome evolution and host range expansion.</title>
        <authorList>
            <person name="Wyka S.A."/>
            <person name="Mondo S.J."/>
            <person name="Liu M."/>
            <person name="Dettman J."/>
            <person name="Nalam V."/>
            <person name="Broders K.D."/>
        </authorList>
    </citation>
    <scope>NUCLEOTIDE SEQUENCE</scope>
    <source>
        <strain evidence="10">CCC 489</strain>
    </source>
</reference>
<dbReference type="GO" id="GO:0032875">
    <property type="term" value="P:regulation of DNA endoreduplication"/>
    <property type="evidence" value="ECO:0007669"/>
    <property type="project" value="UniProtKB-ARBA"/>
</dbReference>
<keyword evidence="6" id="KW-0539">Nucleus</keyword>
<feature type="domain" description="Myb-like" evidence="8">
    <location>
        <begin position="4"/>
        <end position="55"/>
    </location>
</feature>
<dbReference type="CDD" id="cd00167">
    <property type="entry name" value="SANT"/>
    <property type="match status" value="2"/>
</dbReference>
<dbReference type="InterPro" id="IPR017930">
    <property type="entry name" value="Myb_dom"/>
</dbReference>
<dbReference type="Gene3D" id="1.10.10.60">
    <property type="entry name" value="Homeodomain-like"/>
    <property type="match status" value="2"/>
</dbReference>
<feature type="domain" description="HTH myb-type" evidence="9">
    <location>
        <begin position="60"/>
        <end position="110"/>
    </location>
</feature>